<dbReference type="AlphaFoldDB" id="A0ABD2U6G0"/>
<organism evidence="1 2">
    <name type="scientific">Solanum stoloniferum</name>
    <dbReference type="NCBI Taxonomy" id="62892"/>
    <lineage>
        <taxon>Eukaryota</taxon>
        <taxon>Viridiplantae</taxon>
        <taxon>Streptophyta</taxon>
        <taxon>Embryophyta</taxon>
        <taxon>Tracheophyta</taxon>
        <taxon>Spermatophyta</taxon>
        <taxon>Magnoliopsida</taxon>
        <taxon>eudicotyledons</taxon>
        <taxon>Gunneridae</taxon>
        <taxon>Pentapetalae</taxon>
        <taxon>asterids</taxon>
        <taxon>lamiids</taxon>
        <taxon>Solanales</taxon>
        <taxon>Solanaceae</taxon>
        <taxon>Solanoideae</taxon>
        <taxon>Solaneae</taxon>
        <taxon>Solanum</taxon>
    </lineage>
</organism>
<gene>
    <name evidence="1" type="ORF">AABB24_012469</name>
</gene>
<feature type="non-terminal residue" evidence="1">
    <location>
        <position position="1"/>
    </location>
</feature>
<proteinExistence type="predicted"/>
<reference evidence="1 2" key="1">
    <citation type="submission" date="2024-05" db="EMBL/GenBank/DDBJ databases">
        <title>De novo assembly of an allotetraploid wild potato.</title>
        <authorList>
            <person name="Hosaka A.J."/>
        </authorList>
    </citation>
    <scope>NUCLEOTIDE SEQUENCE [LARGE SCALE GENOMIC DNA]</scope>
    <source>
        <tissue evidence="1">Young leaves</tissue>
    </source>
</reference>
<comment type="caution">
    <text evidence="1">The sequence shown here is derived from an EMBL/GenBank/DDBJ whole genome shotgun (WGS) entry which is preliminary data.</text>
</comment>
<accession>A0ABD2U6G0</accession>
<dbReference type="EMBL" id="JBJKTR010000007">
    <property type="protein sequence ID" value="KAL3363184.1"/>
    <property type="molecule type" value="Genomic_DNA"/>
</dbReference>
<protein>
    <submittedName>
        <fullName evidence="1">Uncharacterized protein</fullName>
    </submittedName>
</protein>
<evidence type="ECO:0000313" key="2">
    <source>
        <dbReference type="Proteomes" id="UP001627284"/>
    </source>
</evidence>
<keyword evidence="2" id="KW-1185">Reference proteome</keyword>
<dbReference type="EMBL" id="JBJKTR010000007">
    <property type="protein sequence ID" value="KAL3363183.1"/>
    <property type="molecule type" value="Genomic_DNA"/>
</dbReference>
<sequence length="142" mass="16195">FCPHITFTLPFHLLQRSPQRSSFFFQKLDASSSSPITAHGIPHVLPHSLRQRNGSGPPKKCSINHSSSQIDLKRSILERFGHPLHYFTSVSSEVCVSKNSNFEFLEPNLGYKRTLVLIKIIKESTEKVHQRTKDLSINEIIE</sequence>
<evidence type="ECO:0000313" key="1">
    <source>
        <dbReference type="EMBL" id="KAL3363183.1"/>
    </source>
</evidence>
<dbReference type="Proteomes" id="UP001627284">
    <property type="component" value="Unassembled WGS sequence"/>
</dbReference>
<name>A0ABD2U6G0_9SOLN</name>